<feature type="signal peptide" evidence="1">
    <location>
        <begin position="1"/>
        <end position="18"/>
    </location>
</feature>
<evidence type="ECO:0000313" key="3">
    <source>
        <dbReference type="Proteomes" id="UP001152747"/>
    </source>
</evidence>
<evidence type="ECO:0000256" key="1">
    <source>
        <dbReference type="SAM" id="SignalP"/>
    </source>
</evidence>
<dbReference type="EMBL" id="CANHGI010000002">
    <property type="protein sequence ID" value="CAI5441552.1"/>
    <property type="molecule type" value="Genomic_DNA"/>
</dbReference>
<gene>
    <name evidence="2" type="ORF">CAMP_LOCUS4189</name>
</gene>
<evidence type="ECO:0008006" key="4">
    <source>
        <dbReference type="Google" id="ProtNLM"/>
    </source>
</evidence>
<accession>A0A9P1IE25</accession>
<comment type="caution">
    <text evidence="2">The sequence shown here is derived from an EMBL/GenBank/DDBJ whole genome shotgun (WGS) entry which is preliminary data.</text>
</comment>
<keyword evidence="1" id="KW-0732">Signal</keyword>
<keyword evidence="3" id="KW-1185">Reference proteome</keyword>
<evidence type="ECO:0000313" key="2">
    <source>
        <dbReference type="EMBL" id="CAI5441552.1"/>
    </source>
</evidence>
<dbReference type="OrthoDB" id="5826467at2759"/>
<organism evidence="2 3">
    <name type="scientific">Caenorhabditis angaria</name>
    <dbReference type="NCBI Taxonomy" id="860376"/>
    <lineage>
        <taxon>Eukaryota</taxon>
        <taxon>Metazoa</taxon>
        <taxon>Ecdysozoa</taxon>
        <taxon>Nematoda</taxon>
        <taxon>Chromadorea</taxon>
        <taxon>Rhabditida</taxon>
        <taxon>Rhabditina</taxon>
        <taxon>Rhabditomorpha</taxon>
        <taxon>Rhabditoidea</taxon>
        <taxon>Rhabditidae</taxon>
        <taxon>Peloderinae</taxon>
        <taxon>Caenorhabditis</taxon>
    </lineage>
</organism>
<sequence length="365" mass="41374">MIRQFILFIFIIINFTNSTIDNNAQKPKCNLPPFTNLLPLNSRRELRKIWAGFHSTSTAKKCERQLAQTRELISALPEDVKLRILDFDRPESSTRKSSNGMNFLTGLSDIEISRFSEIMMNRSVSHDQRYDMLRNWASETLDLDAINQVEQFIVFQKRKNASFKTKIDRLSSEARIAHDKLESLRRLKQEVYVDLSEKAKKELAGLYRTKCPKGSIYEASDLDAEELQLACSIDDKIPIGRTTTTPISTTTEMITTPCPSPPEDILSTTSSSSAPVPTTTLEPITSTLPLIFTSGEPLWTKLTFTNPPTTTTPDDTPKQLSFEIQKQIAKPSEKPKGVASMFATDQDRLEDLLKRIFNTKSLKLF</sequence>
<name>A0A9P1IE25_9PELO</name>
<dbReference type="Proteomes" id="UP001152747">
    <property type="component" value="Unassembled WGS sequence"/>
</dbReference>
<dbReference type="AlphaFoldDB" id="A0A9P1IE25"/>
<proteinExistence type="predicted"/>
<feature type="chain" id="PRO_5040344048" description="SXP/RAL-2 family protein Ani s 5-like cation-binding domain-containing protein" evidence="1">
    <location>
        <begin position="19"/>
        <end position="365"/>
    </location>
</feature>
<reference evidence="2" key="1">
    <citation type="submission" date="2022-11" db="EMBL/GenBank/DDBJ databases">
        <authorList>
            <person name="Kikuchi T."/>
        </authorList>
    </citation>
    <scope>NUCLEOTIDE SEQUENCE</scope>
    <source>
        <strain evidence="2">PS1010</strain>
    </source>
</reference>
<protein>
    <recommendedName>
        <fullName evidence="4">SXP/RAL-2 family protein Ani s 5-like cation-binding domain-containing protein</fullName>
    </recommendedName>
</protein>